<sequence length="71" mass="7798">MDRMPASPTLLPLRGFLANGRHADRPRPNHLAPIIKDIRADPRGVAEVGYDGAPGSARNSEVTRKLSRLDR</sequence>
<dbReference type="EMBL" id="CADCWI010000019">
    <property type="protein sequence ID" value="CAA9543755.1"/>
    <property type="molecule type" value="Genomic_DNA"/>
</dbReference>
<dbReference type="AlphaFoldDB" id="A0A6J4U972"/>
<accession>A0A6J4U972</accession>
<feature type="compositionally biased region" description="Basic and acidic residues" evidence="1">
    <location>
        <begin position="61"/>
        <end position="71"/>
    </location>
</feature>
<protein>
    <submittedName>
        <fullName evidence="2">Uncharacterized protein</fullName>
    </submittedName>
</protein>
<name>A0A6J4U972_9BACT</name>
<evidence type="ECO:0000313" key="2">
    <source>
        <dbReference type="EMBL" id="CAA9543755.1"/>
    </source>
</evidence>
<feature type="region of interest" description="Disordered" evidence="1">
    <location>
        <begin position="49"/>
        <end position="71"/>
    </location>
</feature>
<organism evidence="2">
    <name type="scientific">uncultured Thermomicrobiales bacterium</name>
    <dbReference type="NCBI Taxonomy" id="1645740"/>
    <lineage>
        <taxon>Bacteria</taxon>
        <taxon>Pseudomonadati</taxon>
        <taxon>Thermomicrobiota</taxon>
        <taxon>Thermomicrobia</taxon>
        <taxon>Thermomicrobiales</taxon>
        <taxon>environmental samples</taxon>
    </lineage>
</organism>
<reference evidence="2" key="1">
    <citation type="submission" date="2020-02" db="EMBL/GenBank/DDBJ databases">
        <authorList>
            <person name="Meier V. D."/>
        </authorList>
    </citation>
    <scope>NUCLEOTIDE SEQUENCE</scope>
    <source>
        <strain evidence="2">AVDCRST_MAG43</strain>
    </source>
</reference>
<gene>
    <name evidence="2" type="ORF">AVDCRST_MAG43-388</name>
</gene>
<proteinExistence type="predicted"/>
<evidence type="ECO:0000256" key="1">
    <source>
        <dbReference type="SAM" id="MobiDB-lite"/>
    </source>
</evidence>